<feature type="chain" id="PRO_5046828109" evidence="2">
    <location>
        <begin position="43"/>
        <end position="682"/>
    </location>
</feature>
<dbReference type="Proteomes" id="UP001379945">
    <property type="component" value="Unassembled WGS sequence"/>
</dbReference>
<dbReference type="Gene3D" id="2.120.10.30">
    <property type="entry name" value="TolB, C-terminal domain"/>
    <property type="match status" value="1"/>
</dbReference>
<evidence type="ECO:0000313" key="4">
    <source>
        <dbReference type="EMBL" id="MEK8045317.1"/>
    </source>
</evidence>
<evidence type="ECO:0000313" key="5">
    <source>
        <dbReference type="Proteomes" id="UP001379945"/>
    </source>
</evidence>
<feature type="signal peptide" evidence="2">
    <location>
        <begin position="1"/>
        <end position="42"/>
    </location>
</feature>
<dbReference type="GO" id="GO:0016787">
    <property type="term" value="F:hydrolase activity"/>
    <property type="evidence" value="ECO:0007669"/>
    <property type="project" value="UniProtKB-KW"/>
</dbReference>
<proteinExistence type="predicted"/>
<sequence length="682" mass="74420">MKTMDKRQAGGVARRVLRAAMGATLLLQASALLVTTTAPVSAAAAETTPARTGRETAEAIFQKPVFGGAVLSPDGRRVAFRTAVKGQFSRLAVMELDTMKPSIVASAEDADIGEIFWINNQRLAYNLGVWELPPEDRRFNPGLFAVNADGSQFRQLVETLGAFVKSGENSKLLPQSTRPLPGVGLKQGDDIWVVRPQTFDKAAPSDFLLQRLNTLTGRTVDVDAPKDSVEFAFDPAGELRAVLTSKGQRRAMLFRQTDGSWKTLAEADVLDAAFSPLLVDGQGRLLVNTRAGGDKMGVYVWDMATNAPQLPALVASPDYDLSAAPVWAGQNLAGVRYVSDAHVTQWFDERRKALQASMDKALPNTVNELAVARHGDSPWVLVNAFSDKEPGLSLLYNSETRKLSRLGQLRPDLKGVPMGAMDLVRVTARDGLPVPAWLTLPPGSDGKNLPLVLWVHGGPWVRGAQWGWNPEVQFLASRGYAVLQPEFRGSAGFGDKHFRAGLKQWGLAMQDDLADAVRWAVDKGVADPKRVCIAGASYGGYAAMMGPIKHPELYRCAVNWVGVTDQSLMFSVHWSDFGKDVKGWVLPRLMGDPKADAAQFEANSPLAQAARFKVPVLMAYGAKDQRVPLVHGEKMRDALKAHNRDVRWIVYPEAGHGWFDPPTQIDFWTQVDGFLAQHIGAK</sequence>
<dbReference type="PANTHER" id="PTHR42776:SF27">
    <property type="entry name" value="DIPEPTIDYL PEPTIDASE FAMILY MEMBER 6"/>
    <property type="match status" value="1"/>
</dbReference>
<dbReference type="InterPro" id="IPR029058">
    <property type="entry name" value="AB_hydrolase_fold"/>
</dbReference>
<gene>
    <name evidence="4" type="ORF">AACH00_03030</name>
</gene>
<reference evidence="4 5" key="1">
    <citation type="submission" date="2024-04" db="EMBL/GenBank/DDBJ databases">
        <title>Novel species of the genus Ideonella isolated from streams.</title>
        <authorList>
            <person name="Lu H."/>
        </authorList>
    </citation>
    <scope>NUCLEOTIDE SEQUENCE [LARGE SCALE GENOMIC DNA]</scope>
    <source>
        <strain evidence="4 5">LYT19W</strain>
    </source>
</reference>
<organism evidence="4 5">
    <name type="scientific">Ideonella margarita</name>
    <dbReference type="NCBI Taxonomy" id="2984191"/>
    <lineage>
        <taxon>Bacteria</taxon>
        <taxon>Pseudomonadati</taxon>
        <taxon>Pseudomonadota</taxon>
        <taxon>Betaproteobacteria</taxon>
        <taxon>Burkholderiales</taxon>
        <taxon>Sphaerotilaceae</taxon>
        <taxon>Ideonella</taxon>
    </lineage>
</organism>
<keyword evidence="5" id="KW-1185">Reference proteome</keyword>
<comment type="caution">
    <text evidence="4">The sequence shown here is derived from an EMBL/GenBank/DDBJ whole genome shotgun (WGS) entry which is preliminary data.</text>
</comment>
<accession>A0ABU9C3W0</accession>
<dbReference type="SUPFAM" id="SSF53474">
    <property type="entry name" value="alpha/beta-Hydrolases"/>
    <property type="match status" value="1"/>
</dbReference>
<evidence type="ECO:0000256" key="1">
    <source>
        <dbReference type="ARBA" id="ARBA00022801"/>
    </source>
</evidence>
<evidence type="ECO:0000256" key="2">
    <source>
        <dbReference type="SAM" id="SignalP"/>
    </source>
</evidence>
<keyword evidence="1 4" id="KW-0378">Hydrolase</keyword>
<dbReference type="Pfam" id="PF00326">
    <property type="entry name" value="Peptidase_S9"/>
    <property type="match status" value="1"/>
</dbReference>
<evidence type="ECO:0000259" key="3">
    <source>
        <dbReference type="Pfam" id="PF00326"/>
    </source>
</evidence>
<dbReference type="SUPFAM" id="SSF50993">
    <property type="entry name" value="Peptidase/esterase 'gauge' domain"/>
    <property type="match status" value="1"/>
</dbReference>
<dbReference type="InterPro" id="IPR001375">
    <property type="entry name" value="Peptidase_S9_cat"/>
</dbReference>
<dbReference type="PANTHER" id="PTHR42776">
    <property type="entry name" value="SERINE PEPTIDASE S9 FAMILY MEMBER"/>
    <property type="match status" value="1"/>
</dbReference>
<dbReference type="Gene3D" id="3.40.50.1820">
    <property type="entry name" value="alpha/beta hydrolase"/>
    <property type="match status" value="1"/>
</dbReference>
<protein>
    <submittedName>
        <fullName evidence="4">Alpha/beta fold hydrolase</fullName>
    </submittedName>
</protein>
<name>A0ABU9C3W0_9BURK</name>
<keyword evidence="2" id="KW-0732">Signal</keyword>
<feature type="domain" description="Peptidase S9 prolyl oligopeptidase catalytic" evidence="3">
    <location>
        <begin position="470"/>
        <end position="680"/>
    </location>
</feature>
<dbReference type="EMBL" id="JBBUTI010000002">
    <property type="protein sequence ID" value="MEK8045317.1"/>
    <property type="molecule type" value="Genomic_DNA"/>
</dbReference>
<dbReference type="RefSeq" id="WP_341397483.1">
    <property type="nucleotide sequence ID" value="NZ_JBBUTI010000002.1"/>
</dbReference>
<dbReference type="InterPro" id="IPR011042">
    <property type="entry name" value="6-blade_b-propeller_TolB-like"/>
</dbReference>